<proteinExistence type="predicted"/>
<evidence type="ECO:0000313" key="2">
    <source>
        <dbReference type="Proteomes" id="UP000515789"/>
    </source>
</evidence>
<reference evidence="1 2" key="1">
    <citation type="submission" date="2019-04" db="EMBL/GenBank/DDBJ databases">
        <authorList>
            <person name="Schori C."/>
            <person name="Ahrens C."/>
        </authorList>
    </citation>
    <scope>NUCLEOTIDE SEQUENCE [LARGE SCALE GENOMIC DNA]</scope>
    <source>
        <strain evidence="1 2">DSM 2950</strain>
    </source>
</reference>
<organism evidence="1 2">
    <name type="scientific">Blautia producta</name>
    <dbReference type="NCBI Taxonomy" id="33035"/>
    <lineage>
        <taxon>Bacteria</taxon>
        <taxon>Bacillati</taxon>
        <taxon>Bacillota</taxon>
        <taxon>Clostridia</taxon>
        <taxon>Lachnospirales</taxon>
        <taxon>Lachnospiraceae</taxon>
        <taxon>Blautia</taxon>
    </lineage>
</organism>
<evidence type="ECO:0000313" key="1">
    <source>
        <dbReference type="EMBL" id="QMW79552.1"/>
    </source>
</evidence>
<accession>A0A7G5MY59</accession>
<gene>
    <name evidence="1" type="ORF">E5259_19145</name>
</gene>
<protein>
    <submittedName>
        <fullName evidence="1">Uncharacterized protein</fullName>
    </submittedName>
</protein>
<dbReference type="Proteomes" id="UP000515789">
    <property type="component" value="Chromosome"/>
</dbReference>
<sequence>MSDYVLSVAGKGDMSDIKKGVFYSSDIFGYTRKKFESASQKFEAASKKFAPISAAVAGVGAASGKNGT</sequence>
<name>A0A7G5MY59_9FIRM</name>
<dbReference type="AlphaFoldDB" id="A0A7G5MY59"/>
<dbReference type="EMBL" id="CP039126">
    <property type="protein sequence ID" value="QMW79552.1"/>
    <property type="molecule type" value="Genomic_DNA"/>
</dbReference>
<dbReference type="RefSeq" id="WP_182557246.1">
    <property type="nucleotide sequence ID" value="NZ_CP039126.1"/>
</dbReference>